<feature type="domain" description="MaoC-like" evidence="1">
    <location>
        <begin position="157"/>
        <end position="256"/>
    </location>
</feature>
<evidence type="ECO:0000313" key="3">
    <source>
        <dbReference type="EMBL" id="KKM15392.1"/>
    </source>
</evidence>
<evidence type="ECO:0000259" key="1">
    <source>
        <dbReference type="Pfam" id="PF01575"/>
    </source>
</evidence>
<dbReference type="GO" id="GO:0004300">
    <property type="term" value="F:enoyl-CoA hydratase activity"/>
    <property type="evidence" value="ECO:0007669"/>
    <property type="project" value="TreeGrafter"/>
</dbReference>
<dbReference type="Gene3D" id="3.10.129.10">
    <property type="entry name" value="Hotdog Thioesterase"/>
    <property type="match status" value="1"/>
</dbReference>
<dbReference type="InterPro" id="IPR002539">
    <property type="entry name" value="MaoC-like_dom"/>
</dbReference>
<dbReference type="GO" id="GO:0003857">
    <property type="term" value="F:(3S)-3-hydroxyacyl-CoA dehydrogenase (NAD+) activity"/>
    <property type="evidence" value="ECO:0007669"/>
    <property type="project" value="TreeGrafter"/>
</dbReference>
<accession>A0A0F9HJP8</accession>
<evidence type="ECO:0000259" key="2">
    <source>
        <dbReference type="Pfam" id="PF22622"/>
    </source>
</evidence>
<dbReference type="Pfam" id="PF01575">
    <property type="entry name" value="MaoC_dehydratas"/>
    <property type="match status" value="1"/>
</dbReference>
<organism evidence="3">
    <name type="scientific">marine sediment metagenome</name>
    <dbReference type="NCBI Taxonomy" id="412755"/>
    <lineage>
        <taxon>unclassified sequences</taxon>
        <taxon>metagenomes</taxon>
        <taxon>ecological metagenomes</taxon>
    </lineage>
</organism>
<dbReference type="PANTHER" id="PTHR13078">
    <property type="entry name" value="PEROXISOMAL MULTIFUNCTIONAL ENZYME TYPE 2-RELATED"/>
    <property type="match status" value="1"/>
</dbReference>
<proteinExistence type="predicted"/>
<dbReference type="SUPFAM" id="SSF54637">
    <property type="entry name" value="Thioesterase/thiol ester dehydrase-isomerase"/>
    <property type="match status" value="2"/>
</dbReference>
<dbReference type="GO" id="GO:0006635">
    <property type="term" value="P:fatty acid beta-oxidation"/>
    <property type="evidence" value="ECO:0007669"/>
    <property type="project" value="TreeGrafter"/>
</dbReference>
<dbReference type="InterPro" id="IPR029069">
    <property type="entry name" value="HotDog_dom_sf"/>
</dbReference>
<dbReference type="CDD" id="cd03448">
    <property type="entry name" value="HDE_HSD"/>
    <property type="match status" value="1"/>
</dbReference>
<sequence>MPIDLNAIGQTKESVFEYNWKDVVLYALGIGAQTNELPFLYERTQGGVKVFPSYAVIAGDGAAPFDKLGSVNWAKLIHGEQYIKLYRPFPSQGKITRKGTITKIYDKGKNAIIHSLRQGFNEKGEHIFDAKWVHVLLDAGGFGGESGPKTQPLKPPEGVKPDFSISYKTTENQAAIYRLNGDLNPLHLDPSYAKLSGRFNEPILHGLCTYGFAARAILYGACEGDVNRFKEFSARFSLPVYPGDTITTEGWKDNGRFIIQAHTGKGIVISNGYAIVE</sequence>
<dbReference type="PANTHER" id="PTHR13078:SF56">
    <property type="entry name" value="PEROXISOMAL MULTIFUNCTIONAL ENZYME TYPE 2"/>
    <property type="match status" value="1"/>
</dbReference>
<dbReference type="InterPro" id="IPR054357">
    <property type="entry name" value="MFE-2_N"/>
</dbReference>
<feature type="domain" description="Peroxisomal multifunctional enzyme type 2-like N-terminal" evidence="2">
    <location>
        <begin position="16"/>
        <end position="132"/>
    </location>
</feature>
<gene>
    <name evidence="3" type="ORF">LCGC14_1696560</name>
</gene>
<comment type="caution">
    <text evidence="3">The sequence shown here is derived from an EMBL/GenBank/DDBJ whole genome shotgun (WGS) entry which is preliminary data.</text>
</comment>
<dbReference type="GO" id="GO:0044594">
    <property type="term" value="F:17-beta-hydroxysteroid dehydrogenase (NAD+) activity"/>
    <property type="evidence" value="ECO:0007669"/>
    <property type="project" value="TreeGrafter"/>
</dbReference>
<dbReference type="AlphaFoldDB" id="A0A0F9HJP8"/>
<name>A0A0F9HJP8_9ZZZZ</name>
<protein>
    <submittedName>
        <fullName evidence="3">Uncharacterized protein</fullName>
    </submittedName>
</protein>
<dbReference type="Pfam" id="PF22622">
    <property type="entry name" value="MFE-2_hydrat-2_N"/>
    <property type="match status" value="1"/>
</dbReference>
<dbReference type="EMBL" id="LAZR01014918">
    <property type="protein sequence ID" value="KKM15392.1"/>
    <property type="molecule type" value="Genomic_DNA"/>
</dbReference>
<reference evidence="3" key="1">
    <citation type="journal article" date="2015" name="Nature">
        <title>Complex archaea that bridge the gap between prokaryotes and eukaryotes.</title>
        <authorList>
            <person name="Spang A."/>
            <person name="Saw J.H."/>
            <person name="Jorgensen S.L."/>
            <person name="Zaremba-Niedzwiedzka K."/>
            <person name="Martijn J."/>
            <person name="Lind A.E."/>
            <person name="van Eijk R."/>
            <person name="Schleper C."/>
            <person name="Guy L."/>
            <person name="Ettema T.J."/>
        </authorList>
    </citation>
    <scope>NUCLEOTIDE SEQUENCE</scope>
</reference>